<dbReference type="EMBL" id="DRBS01000259">
    <property type="protein sequence ID" value="HDD44589.1"/>
    <property type="molecule type" value="Genomic_DNA"/>
</dbReference>
<dbReference type="InterPro" id="IPR011109">
    <property type="entry name" value="DNA_bind_recombinase_dom"/>
</dbReference>
<dbReference type="Proteomes" id="UP000886289">
    <property type="component" value="Unassembled WGS sequence"/>
</dbReference>
<name>A0A7C0Y639_DESA2</name>
<gene>
    <name evidence="2" type="ORF">ENG63_07005</name>
</gene>
<comment type="caution">
    <text evidence="2">The sequence shown here is derived from an EMBL/GenBank/DDBJ whole genome shotgun (WGS) entry which is preliminary data.</text>
</comment>
<dbReference type="Pfam" id="PF07508">
    <property type="entry name" value="Recombinase"/>
    <property type="match status" value="1"/>
</dbReference>
<proteinExistence type="predicted"/>
<feature type="domain" description="Recombinase" evidence="1">
    <location>
        <begin position="7"/>
        <end position="54"/>
    </location>
</feature>
<protein>
    <recommendedName>
        <fullName evidence="1">Recombinase domain-containing protein</fullName>
    </recommendedName>
</protein>
<dbReference type="GO" id="GO:0000150">
    <property type="term" value="F:DNA strand exchange activity"/>
    <property type="evidence" value="ECO:0007669"/>
    <property type="project" value="InterPro"/>
</dbReference>
<organism evidence="2">
    <name type="scientific">Desulfofervidus auxilii</name>
    <dbReference type="NCBI Taxonomy" id="1621989"/>
    <lineage>
        <taxon>Bacteria</taxon>
        <taxon>Pseudomonadati</taxon>
        <taxon>Thermodesulfobacteriota</taxon>
        <taxon>Candidatus Desulfofervidia</taxon>
        <taxon>Candidatus Desulfofervidales</taxon>
        <taxon>Candidatus Desulfofervidaceae</taxon>
        <taxon>Candidatus Desulfofervidus</taxon>
    </lineage>
</organism>
<dbReference type="InterPro" id="IPR038109">
    <property type="entry name" value="DNA_bind_recomb_sf"/>
</dbReference>
<reference evidence="2" key="1">
    <citation type="journal article" date="2020" name="mSystems">
        <title>Genome- and Community-Level Interaction Insights into Carbon Utilization and Element Cycling Functions of Hydrothermarchaeota in Hydrothermal Sediment.</title>
        <authorList>
            <person name="Zhou Z."/>
            <person name="Liu Y."/>
            <person name="Xu W."/>
            <person name="Pan J."/>
            <person name="Luo Z.H."/>
            <person name="Li M."/>
        </authorList>
    </citation>
    <scope>NUCLEOTIDE SEQUENCE [LARGE SCALE GENOMIC DNA]</scope>
    <source>
        <strain evidence="2">HyVt-233</strain>
    </source>
</reference>
<dbReference type="GO" id="GO:0003677">
    <property type="term" value="F:DNA binding"/>
    <property type="evidence" value="ECO:0007669"/>
    <property type="project" value="InterPro"/>
</dbReference>
<dbReference type="Gene3D" id="3.90.1750.20">
    <property type="entry name" value="Putative Large Serine Recombinase, Chain B, Domain 2"/>
    <property type="match status" value="1"/>
</dbReference>
<dbReference type="AlphaFoldDB" id="A0A7C0Y639"/>
<sequence>MQVLDEKTIKLIFELSLKYGVRQVAKILNQRGIKTKNGSVIHKITIQEILKKDFDFIPFDLKRKVQEAKKERLKKAFKGVAPDIVLSYWCPKYDCHFVDPKTCFYQIIRKNCIQDCIVGQKLVQKFKDEFKKVRQKTEKTFISQIPKEILKEFSSPEILFSDIEDEISRI</sequence>
<evidence type="ECO:0000313" key="2">
    <source>
        <dbReference type="EMBL" id="HDD44589.1"/>
    </source>
</evidence>
<evidence type="ECO:0000259" key="1">
    <source>
        <dbReference type="Pfam" id="PF07508"/>
    </source>
</evidence>
<accession>A0A7C0Y639</accession>